<protein>
    <recommendedName>
        <fullName evidence="4">Tc1-like transposase DDE domain-containing protein</fullName>
    </recommendedName>
</protein>
<dbReference type="AlphaFoldDB" id="R7V9P3"/>
<gene>
    <name evidence="1" type="ORF">CAPTEDRAFT_104372</name>
</gene>
<dbReference type="STRING" id="283909.R7V9P3"/>
<evidence type="ECO:0008006" key="4">
    <source>
        <dbReference type="Google" id="ProtNLM"/>
    </source>
</evidence>
<reference evidence="3" key="1">
    <citation type="submission" date="2012-12" db="EMBL/GenBank/DDBJ databases">
        <authorList>
            <person name="Hellsten U."/>
            <person name="Grimwood J."/>
            <person name="Chapman J.A."/>
            <person name="Shapiro H."/>
            <person name="Aerts A."/>
            <person name="Otillar R.P."/>
            <person name="Terry A.Y."/>
            <person name="Boore J.L."/>
            <person name="Simakov O."/>
            <person name="Marletaz F."/>
            <person name="Cho S.-J."/>
            <person name="Edsinger-Gonzales E."/>
            <person name="Havlak P."/>
            <person name="Kuo D.-H."/>
            <person name="Larsson T."/>
            <person name="Lv J."/>
            <person name="Arendt D."/>
            <person name="Savage R."/>
            <person name="Osoegawa K."/>
            <person name="de Jong P."/>
            <person name="Lindberg D.R."/>
            <person name="Seaver E.C."/>
            <person name="Weisblat D.A."/>
            <person name="Putnam N.H."/>
            <person name="Grigoriev I.V."/>
            <person name="Rokhsar D.S."/>
        </authorList>
    </citation>
    <scope>NUCLEOTIDE SEQUENCE</scope>
    <source>
        <strain evidence="3">I ESC-2004</strain>
    </source>
</reference>
<dbReference type="GO" id="GO:0003676">
    <property type="term" value="F:nucleic acid binding"/>
    <property type="evidence" value="ECO:0007669"/>
    <property type="project" value="InterPro"/>
</dbReference>
<accession>R7V9P3</accession>
<dbReference type="EMBL" id="KB293867">
    <property type="protein sequence ID" value="ELU15304.1"/>
    <property type="molecule type" value="Genomic_DNA"/>
</dbReference>
<proteinExistence type="predicted"/>
<sequence>SARVTRALEDNEVTTLSWSACSPNLSPIEHLGDQLMTAISHHLPPPRNRPELIAAAHEEWGNIP</sequence>
<dbReference type="OrthoDB" id="6286709at2759"/>
<dbReference type="EMBL" id="AMQN01004583">
    <property type="status" value="NOT_ANNOTATED_CDS"/>
    <property type="molecule type" value="Genomic_DNA"/>
</dbReference>
<evidence type="ECO:0000313" key="1">
    <source>
        <dbReference type="EMBL" id="ELU15304.1"/>
    </source>
</evidence>
<dbReference type="InterPro" id="IPR036397">
    <property type="entry name" value="RNaseH_sf"/>
</dbReference>
<evidence type="ECO:0000313" key="2">
    <source>
        <dbReference type="EnsemblMetazoa" id="CapteP104372"/>
    </source>
</evidence>
<dbReference type="EnsemblMetazoa" id="CapteT104372">
    <property type="protein sequence ID" value="CapteP104372"/>
    <property type="gene ID" value="CapteG104372"/>
</dbReference>
<keyword evidence="3" id="KW-1185">Reference proteome</keyword>
<dbReference type="Gene3D" id="3.30.420.10">
    <property type="entry name" value="Ribonuclease H-like superfamily/Ribonuclease H"/>
    <property type="match status" value="1"/>
</dbReference>
<dbReference type="Proteomes" id="UP000014760">
    <property type="component" value="Unassembled WGS sequence"/>
</dbReference>
<dbReference type="HOGENOM" id="CLU_2874223_0_0_1"/>
<feature type="non-terminal residue" evidence="1">
    <location>
        <position position="1"/>
    </location>
</feature>
<reference evidence="1 3" key="2">
    <citation type="journal article" date="2013" name="Nature">
        <title>Insights into bilaterian evolution from three spiralian genomes.</title>
        <authorList>
            <person name="Simakov O."/>
            <person name="Marletaz F."/>
            <person name="Cho S.J."/>
            <person name="Edsinger-Gonzales E."/>
            <person name="Havlak P."/>
            <person name="Hellsten U."/>
            <person name="Kuo D.H."/>
            <person name="Larsson T."/>
            <person name="Lv J."/>
            <person name="Arendt D."/>
            <person name="Savage R."/>
            <person name="Osoegawa K."/>
            <person name="de Jong P."/>
            <person name="Grimwood J."/>
            <person name="Chapman J.A."/>
            <person name="Shapiro H."/>
            <person name="Aerts A."/>
            <person name="Otillar R.P."/>
            <person name="Terry A.Y."/>
            <person name="Boore J.L."/>
            <person name="Grigoriev I.V."/>
            <person name="Lindberg D.R."/>
            <person name="Seaver E.C."/>
            <person name="Weisblat D.A."/>
            <person name="Putnam N.H."/>
            <person name="Rokhsar D.S."/>
        </authorList>
    </citation>
    <scope>NUCLEOTIDE SEQUENCE</scope>
    <source>
        <strain evidence="1 3">I ESC-2004</strain>
    </source>
</reference>
<organism evidence="1">
    <name type="scientific">Capitella teleta</name>
    <name type="common">Polychaete worm</name>
    <dbReference type="NCBI Taxonomy" id="283909"/>
    <lineage>
        <taxon>Eukaryota</taxon>
        <taxon>Metazoa</taxon>
        <taxon>Spiralia</taxon>
        <taxon>Lophotrochozoa</taxon>
        <taxon>Annelida</taxon>
        <taxon>Polychaeta</taxon>
        <taxon>Sedentaria</taxon>
        <taxon>Scolecida</taxon>
        <taxon>Capitellidae</taxon>
        <taxon>Capitella</taxon>
    </lineage>
</organism>
<evidence type="ECO:0000313" key="3">
    <source>
        <dbReference type="Proteomes" id="UP000014760"/>
    </source>
</evidence>
<reference evidence="2" key="3">
    <citation type="submission" date="2015-06" db="UniProtKB">
        <authorList>
            <consortium name="EnsemblMetazoa"/>
        </authorList>
    </citation>
    <scope>IDENTIFICATION</scope>
</reference>
<name>R7V9P3_CAPTE</name>